<dbReference type="Proteomes" id="UP000094819">
    <property type="component" value="Unassembled WGS sequence"/>
</dbReference>
<feature type="compositionally biased region" description="Low complexity" evidence="1">
    <location>
        <begin position="146"/>
        <end position="159"/>
    </location>
</feature>
<feature type="compositionally biased region" description="Low complexity" evidence="1">
    <location>
        <begin position="89"/>
        <end position="105"/>
    </location>
</feature>
<comment type="caution">
    <text evidence="2">The sequence shown here is derived from an EMBL/GenBank/DDBJ whole genome shotgun (WGS) entry which is preliminary data.</text>
</comment>
<dbReference type="PANTHER" id="PTHR38696:SF1">
    <property type="entry name" value="MEDIATOR OF RNA POLYMERASE II TRANSCRIPTION SUBUNIT 13"/>
    <property type="match status" value="1"/>
</dbReference>
<dbReference type="PANTHER" id="PTHR38696">
    <property type="entry name" value="MEDIATOR OF RNA POLYMERASE II TRANSCRIPTION SUBUNIT 13"/>
    <property type="match status" value="1"/>
</dbReference>
<evidence type="ECO:0000313" key="2">
    <source>
        <dbReference type="EMBL" id="ODO07520.1"/>
    </source>
</evidence>
<feature type="region of interest" description="Disordered" evidence="1">
    <location>
        <begin position="126"/>
        <end position="159"/>
    </location>
</feature>
<feature type="compositionally biased region" description="Basic and acidic residues" evidence="1">
    <location>
        <begin position="135"/>
        <end position="144"/>
    </location>
</feature>
<dbReference type="OrthoDB" id="3255427at2759"/>
<evidence type="ECO:0000256" key="1">
    <source>
        <dbReference type="SAM" id="MobiDB-lite"/>
    </source>
</evidence>
<proteinExistence type="predicted"/>
<organism evidence="2 3">
    <name type="scientific">Cryptococcus wingfieldii CBS 7118</name>
    <dbReference type="NCBI Taxonomy" id="1295528"/>
    <lineage>
        <taxon>Eukaryota</taxon>
        <taxon>Fungi</taxon>
        <taxon>Dikarya</taxon>
        <taxon>Basidiomycota</taxon>
        <taxon>Agaricomycotina</taxon>
        <taxon>Tremellomycetes</taxon>
        <taxon>Tremellales</taxon>
        <taxon>Cryptococcaceae</taxon>
        <taxon>Cryptococcus</taxon>
    </lineage>
</organism>
<feature type="region of interest" description="Disordered" evidence="1">
    <location>
        <begin position="1"/>
        <end position="105"/>
    </location>
</feature>
<name>A0A1E3K306_9TREE</name>
<evidence type="ECO:0000313" key="3">
    <source>
        <dbReference type="Proteomes" id="UP000094819"/>
    </source>
</evidence>
<feature type="compositionally biased region" description="Polar residues" evidence="1">
    <location>
        <begin position="16"/>
        <end position="48"/>
    </location>
</feature>
<accession>A0A1E3K306</accession>
<reference evidence="2 3" key="1">
    <citation type="submission" date="2016-06" db="EMBL/GenBank/DDBJ databases">
        <title>Evolution of pathogenesis and genome organization in the Tremellales.</title>
        <authorList>
            <person name="Cuomo C."/>
            <person name="Litvintseva A."/>
            <person name="Heitman J."/>
            <person name="Chen Y."/>
            <person name="Sun S."/>
            <person name="Springer D."/>
            <person name="Dromer F."/>
            <person name="Young S."/>
            <person name="Zeng Q."/>
            <person name="Chapman S."/>
            <person name="Gujja S."/>
            <person name="Saif S."/>
            <person name="Birren B."/>
        </authorList>
    </citation>
    <scope>NUCLEOTIDE SEQUENCE [LARGE SCALE GENOMIC DNA]</scope>
    <source>
        <strain evidence="2 3">CBS 7118</strain>
    </source>
</reference>
<dbReference type="AlphaFoldDB" id="A0A1E3K306"/>
<protein>
    <submittedName>
        <fullName evidence="2">Uncharacterized protein</fullName>
    </submittedName>
</protein>
<keyword evidence="3" id="KW-1185">Reference proteome</keyword>
<gene>
    <name evidence="2" type="ORF">L198_01099</name>
</gene>
<sequence>MPLHLPKIIHRRSHSGTESPFINNTRSSSDDSQPLPGTSPSASLQSAGSPVLASRSPRPVSFMEQSRRESSQSGSQLHGILRNGAPSVNGSDSASGNGSSGGSALASLHKRMGSLTFNRTNTIETMFSLDGDTDRDEHPRREDSTEPSSPSTAATSVSSLSQFCPLPDTQGKGFPFFMMTLSSVSTLSFVALPPLLRTIVLDAVNRAWKRGVSKIQEVDYQPELMRRHKEKGCEGGVWEVTFRGEAWMPTSSEQVSSKRIILNLLTEFARQGYSLTSSFRTSAKDSGKDSLVFLRSSAPPDPEPVFFAVAFYSHDRIWIIDAEAEVGQAVEEGIKSWWMDGVRDARVRERHCRELRLRGAPWSAHSTQGLISSRVIHLTIMKIITQRAMGYDFVGSVDMADKEEAEMPVTFYRRRWGPSTRAVWGEVSEETTG</sequence>
<dbReference type="GeneID" id="30190312"/>
<dbReference type="RefSeq" id="XP_019034997.1">
    <property type="nucleotide sequence ID" value="XM_019173271.1"/>
</dbReference>
<dbReference type="EMBL" id="AWGH01000002">
    <property type="protein sequence ID" value="ODO07520.1"/>
    <property type="molecule type" value="Genomic_DNA"/>
</dbReference>